<feature type="compositionally biased region" description="Basic and acidic residues" evidence="1">
    <location>
        <begin position="1"/>
        <end position="14"/>
    </location>
</feature>
<dbReference type="Proteomes" id="UP000274756">
    <property type="component" value="Unassembled WGS sequence"/>
</dbReference>
<evidence type="ECO:0000256" key="1">
    <source>
        <dbReference type="SAM" id="MobiDB-lite"/>
    </source>
</evidence>
<protein>
    <submittedName>
        <fullName evidence="6">PDZ domain-containing protein</fullName>
    </submittedName>
</protein>
<dbReference type="WBParaSite" id="DME_0000613501-mRNA-1">
    <property type="protein sequence ID" value="DME_0000613501-mRNA-1"/>
    <property type="gene ID" value="DME_0000613501"/>
</dbReference>
<dbReference type="SUPFAM" id="SSF50156">
    <property type="entry name" value="PDZ domain-like"/>
    <property type="match status" value="1"/>
</dbReference>
<keyword evidence="2" id="KW-1133">Transmembrane helix</keyword>
<evidence type="ECO:0000313" key="4">
    <source>
        <dbReference type="Proteomes" id="UP000038040"/>
    </source>
</evidence>
<sequence>STETWQVDRQRIDPDSAASLQRLNDDPEDEDRFFYTKDKIKRKYGDMDGNAILLKLEKVPRGGLGLSLAASRERDRPTVVVVAVRSTCPLPVEVNGQVLLGLSHLNASTRIRECSESGYLSLILLRRFRALVRFVENLPSCYFIFFFLLLSN</sequence>
<reference evidence="3 5" key="2">
    <citation type="submission" date="2018-11" db="EMBL/GenBank/DDBJ databases">
        <authorList>
            <consortium name="Pathogen Informatics"/>
        </authorList>
    </citation>
    <scope>NUCLEOTIDE SEQUENCE [LARGE SCALE GENOMIC DNA]</scope>
</reference>
<feature type="transmembrane region" description="Helical" evidence="2">
    <location>
        <begin position="130"/>
        <end position="150"/>
    </location>
</feature>
<evidence type="ECO:0000313" key="5">
    <source>
        <dbReference type="Proteomes" id="UP000274756"/>
    </source>
</evidence>
<keyword evidence="2" id="KW-0472">Membrane</keyword>
<organism evidence="4 6">
    <name type="scientific">Dracunculus medinensis</name>
    <name type="common">Guinea worm</name>
    <dbReference type="NCBI Taxonomy" id="318479"/>
    <lineage>
        <taxon>Eukaryota</taxon>
        <taxon>Metazoa</taxon>
        <taxon>Ecdysozoa</taxon>
        <taxon>Nematoda</taxon>
        <taxon>Chromadorea</taxon>
        <taxon>Rhabditida</taxon>
        <taxon>Spirurina</taxon>
        <taxon>Dracunculoidea</taxon>
        <taxon>Dracunculidae</taxon>
        <taxon>Dracunculus</taxon>
    </lineage>
</organism>
<dbReference type="InterPro" id="IPR036034">
    <property type="entry name" value="PDZ_sf"/>
</dbReference>
<accession>A0A158Q4Z8</accession>
<feature type="region of interest" description="Disordered" evidence="1">
    <location>
        <begin position="1"/>
        <end position="23"/>
    </location>
</feature>
<gene>
    <name evidence="3" type="ORF">DME_LOCUS9431</name>
</gene>
<dbReference type="STRING" id="318479.A0A158Q4Z8"/>
<evidence type="ECO:0000256" key="2">
    <source>
        <dbReference type="SAM" id="Phobius"/>
    </source>
</evidence>
<keyword evidence="2" id="KW-0812">Transmembrane</keyword>
<evidence type="ECO:0000313" key="3">
    <source>
        <dbReference type="EMBL" id="VDN59458.1"/>
    </source>
</evidence>
<proteinExistence type="predicted"/>
<dbReference type="AlphaFoldDB" id="A0A158Q4Z8"/>
<evidence type="ECO:0000313" key="6">
    <source>
        <dbReference type="WBParaSite" id="DME_0000613501-mRNA-1"/>
    </source>
</evidence>
<dbReference type="Proteomes" id="UP000038040">
    <property type="component" value="Unplaced"/>
</dbReference>
<name>A0A158Q4Z8_DRAME</name>
<reference evidence="6" key="1">
    <citation type="submission" date="2016-04" db="UniProtKB">
        <authorList>
            <consortium name="WormBaseParasite"/>
        </authorList>
    </citation>
    <scope>IDENTIFICATION</scope>
</reference>
<keyword evidence="5" id="KW-1185">Reference proteome</keyword>
<dbReference type="OrthoDB" id="438726at2759"/>
<dbReference type="EMBL" id="UYYG01001182">
    <property type="protein sequence ID" value="VDN59458.1"/>
    <property type="molecule type" value="Genomic_DNA"/>
</dbReference>